<dbReference type="Pfam" id="PF00018">
    <property type="entry name" value="SH3_1"/>
    <property type="match status" value="1"/>
</dbReference>
<evidence type="ECO:0000256" key="2">
    <source>
        <dbReference type="ARBA" id="ARBA00007014"/>
    </source>
</evidence>
<evidence type="ECO:0000256" key="1">
    <source>
        <dbReference type="ARBA" id="ARBA00004202"/>
    </source>
</evidence>
<dbReference type="PROSITE" id="PS51022">
    <property type="entry name" value="L27"/>
    <property type="match status" value="1"/>
</dbReference>
<comment type="similarity">
    <text evidence="2">Belongs to the MAGUK family.</text>
</comment>
<dbReference type="GO" id="GO:0016323">
    <property type="term" value="C:basolateral plasma membrane"/>
    <property type="evidence" value="ECO:0007669"/>
    <property type="project" value="TreeGrafter"/>
</dbReference>
<evidence type="ECO:0000259" key="9">
    <source>
        <dbReference type="PROSITE" id="PS50052"/>
    </source>
</evidence>
<dbReference type="PROSITE" id="PS50106">
    <property type="entry name" value="PDZ"/>
    <property type="match status" value="3"/>
</dbReference>
<dbReference type="SMART" id="SM00228">
    <property type="entry name" value="PDZ"/>
    <property type="match status" value="3"/>
</dbReference>
<dbReference type="InterPro" id="IPR019583">
    <property type="entry name" value="DLG1-4_PDZ_assoc"/>
</dbReference>
<keyword evidence="6" id="KW-0472">Membrane</keyword>
<dbReference type="InterPro" id="IPR050614">
    <property type="entry name" value="Synaptic_Scaffolding_LAP-MAGUK"/>
</dbReference>
<dbReference type="FunFam" id="2.30.30.40:FF:000027">
    <property type="entry name" value="Disks large homolog 3 isoform 1"/>
    <property type="match status" value="1"/>
</dbReference>
<dbReference type="GO" id="GO:0007268">
    <property type="term" value="P:chemical synaptic transmission"/>
    <property type="evidence" value="ECO:0007669"/>
    <property type="project" value="InterPro"/>
</dbReference>
<dbReference type="Proteomes" id="UP000694422">
    <property type="component" value="Unplaced"/>
</dbReference>
<dbReference type="InterPro" id="IPR015143">
    <property type="entry name" value="L27_1"/>
</dbReference>
<dbReference type="InterPro" id="IPR035759">
    <property type="entry name" value="DLG2_SH3"/>
</dbReference>
<dbReference type="CDD" id="cd12032">
    <property type="entry name" value="SH3_DLG2"/>
    <property type="match status" value="1"/>
</dbReference>
<feature type="domain" description="PDZ" evidence="10">
    <location>
        <begin position="298"/>
        <end position="385"/>
    </location>
</feature>
<organism evidence="12 13">
    <name type="scientific">Spermophilus dauricus</name>
    <name type="common">Daurian ground squirrel</name>
    <dbReference type="NCBI Taxonomy" id="99837"/>
    <lineage>
        <taxon>Eukaryota</taxon>
        <taxon>Metazoa</taxon>
        <taxon>Chordata</taxon>
        <taxon>Craniata</taxon>
        <taxon>Vertebrata</taxon>
        <taxon>Euteleostomi</taxon>
        <taxon>Mammalia</taxon>
        <taxon>Eutheria</taxon>
        <taxon>Euarchontoglires</taxon>
        <taxon>Glires</taxon>
        <taxon>Rodentia</taxon>
        <taxon>Sciuromorpha</taxon>
        <taxon>Sciuridae</taxon>
        <taxon>Xerinae</taxon>
        <taxon>Marmotini</taxon>
        <taxon>Spermophilus</taxon>
    </lineage>
</organism>
<dbReference type="SMART" id="SM01277">
    <property type="entry name" value="MAGUK_N_PEST"/>
    <property type="match status" value="1"/>
</dbReference>
<comment type="subcellular location">
    <subcellularLocation>
        <location evidence="1">Cell membrane</location>
        <topology evidence="1">Peripheral membrane protein</topology>
    </subcellularLocation>
</comment>
<dbReference type="SUPFAM" id="SSF52540">
    <property type="entry name" value="P-loop containing nucleoside triphosphate hydrolases"/>
    <property type="match status" value="1"/>
</dbReference>
<dbReference type="InterPro" id="IPR036028">
    <property type="entry name" value="SH3-like_dom_sf"/>
</dbReference>
<evidence type="ECO:0000256" key="7">
    <source>
        <dbReference type="PROSITE-ProRule" id="PRU00192"/>
    </source>
</evidence>
<dbReference type="GO" id="GO:0097120">
    <property type="term" value="P:receptor localization to synapse"/>
    <property type="evidence" value="ECO:0007669"/>
    <property type="project" value="TreeGrafter"/>
</dbReference>
<dbReference type="PROSITE" id="PS00856">
    <property type="entry name" value="GUANYLATE_KINASE_1"/>
    <property type="match status" value="1"/>
</dbReference>
<dbReference type="GO" id="GO:0035255">
    <property type="term" value="F:ionotropic glutamate receptor binding"/>
    <property type="evidence" value="ECO:0007669"/>
    <property type="project" value="TreeGrafter"/>
</dbReference>
<dbReference type="InterPro" id="IPR004172">
    <property type="entry name" value="L27_dom"/>
</dbReference>
<evidence type="ECO:0000259" key="10">
    <source>
        <dbReference type="PROSITE" id="PS50106"/>
    </source>
</evidence>
<dbReference type="CDD" id="cd06723">
    <property type="entry name" value="PDZ1_Dlg1-2-4-like"/>
    <property type="match status" value="1"/>
</dbReference>
<dbReference type="GO" id="GO:0031594">
    <property type="term" value="C:neuromuscular junction"/>
    <property type="evidence" value="ECO:0007669"/>
    <property type="project" value="InterPro"/>
</dbReference>
<dbReference type="InterPro" id="IPR001452">
    <property type="entry name" value="SH3_domain"/>
</dbReference>
<dbReference type="Gene3D" id="3.40.50.300">
    <property type="entry name" value="P-loop containing nucleotide triphosphate hydrolases"/>
    <property type="match status" value="1"/>
</dbReference>
<dbReference type="Pfam" id="PF10608">
    <property type="entry name" value="MAGUK_N_PEST"/>
    <property type="match status" value="1"/>
</dbReference>
<dbReference type="PANTHER" id="PTHR23119:SF6">
    <property type="entry name" value="DISKS LARGE HOMOLOG 2"/>
    <property type="match status" value="1"/>
</dbReference>
<dbReference type="FunFam" id="2.30.30.40:FF:000008">
    <property type="entry name" value="Disks large homolog 1 isoform 2"/>
    <property type="match status" value="1"/>
</dbReference>
<feature type="domain" description="Guanylate kinase-like" evidence="9">
    <location>
        <begin position="767"/>
        <end position="942"/>
    </location>
</feature>
<dbReference type="Pfam" id="PF00625">
    <property type="entry name" value="Guanylate_kin"/>
    <property type="match status" value="1"/>
</dbReference>
<proteinExistence type="inferred from homology"/>
<dbReference type="Pfam" id="PF00595">
    <property type="entry name" value="PDZ"/>
    <property type="match status" value="3"/>
</dbReference>
<protein>
    <submittedName>
        <fullName evidence="12">Discs large MAGUK scaffold protein 2</fullName>
    </submittedName>
</protein>
<dbReference type="PANTHER" id="PTHR23119">
    <property type="entry name" value="DISCS LARGE"/>
    <property type="match status" value="1"/>
</dbReference>
<evidence type="ECO:0000256" key="5">
    <source>
        <dbReference type="ARBA" id="ARBA00022737"/>
    </source>
</evidence>
<dbReference type="InterPro" id="IPR036034">
    <property type="entry name" value="PDZ_sf"/>
</dbReference>
<feature type="domain" description="L27" evidence="11">
    <location>
        <begin position="1"/>
        <end position="27"/>
    </location>
</feature>
<dbReference type="InterPro" id="IPR027417">
    <property type="entry name" value="P-loop_NTPase"/>
</dbReference>
<dbReference type="Ensembl" id="ENSSDAT00000014714.1">
    <property type="protein sequence ID" value="ENSSDAP00000013000.1"/>
    <property type="gene ID" value="ENSSDAG00000010968.1"/>
</dbReference>
<dbReference type="InterPro" id="IPR001478">
    <property type="entry name" value="PDZ"/>
</dbReference>
<dbReference type="InterPro" id="IPR019590">
    <property type="entry name" value="DLG1_PEST_dom"/>
</dbReference>
<reference evidence="12" key="1">
    <citation type="submission" date="2025-08" db="UniProtKB">
        <authorList>
            <consortium name="Ensembl"/>
        </authorList>
    </citation>
    <scope>IDENTIFICATION</scope>
</reference>
<dbReference type="GO" id="GO:0099072">
    <property type="term" value="P:regulation of postsynaptic membrane neurotransmitter receptor levels"/>
    <property type="evidence" value="ECO:0007669"/>
    <property type="project" value="TreeGrafter"/>
</dbReference>
<dbReference type="CDD" id="cd06795">
    <property type="entry name" value="PDZ3_Dlg1-2-4-like"/>
    <property type="match status" value="1"/>
</dbReference>
<evidence type="ECO:0000313" key="13">
    <source>
        <dbReference type="Proteomes" id="UP000694422"/>
    </source>
</evidence>
<evidence type="ECO:0000256" key="6">
    <source>
        <dbReference type="ARBA" id="ARBA00023136"/>
    </source>
</evidence>
<dbReference type="SMART" id="SM00072">
    <property type="entry name" value="GuKc"/>
    <property type="match status" value="1"/>
</dbReference>
<feature type="domain" description="PDZ" evidence="10">
    <location>
        <begin position="526"/>
        <end position="607"/>
    </location>
</feature>
<dbReference type="GO" id="GO:0043113">
    <property type="term" value="P:receptor clustering"/>
    <property type="evidence" value="ECO:0007669"/>
    <property type="project" value="TreeGrafter"/>
</dbReference>
<dbReference type="GO" id="GO:0098609">
    <property type="term" value="P:cell-cell adhesion"/>
    <property type="evidence" value="ECO:0007669"/>
    <property type="project" value="TreeGrafter"/>
</dbReference>
<evidence type="ECO:0000313" key="12">
    <source>
        <dbReference type="Ensembl" id="ENSSDAP00000013000.1"/>
    </source>
</evidence>
<dbReference type="SUPFAM" id="SSF101288">
    <property type="entry name" value="L27 domain"/>
    <property type="match status" value="1"/>
</dbReference>
<feature type="domain" description="PDZ" evidence="10">
    <location>
        <begin position="203"/>
        <end position="290"/>
    </location>
</feature>
<dbReference type="FunFam" id="3.30.63.10:FF:000001">
    <property type="entry name" value="Disks large homolog 1 isoform 2"/>
    <property type="match status" value="1"/>
</dbReference>
<dbReference type="Gene3D" id="2.30.30.40">
    <property type="entry name" value="SH3 Domains"/>
    <property type="match status" value="1"/>
</dbReference>
<dbReference type="PROSITE" id="PS50002">
    <property type="entry name" value="SH3"/>
    <property type="match status" value="1"/>
</dbReference>
<dbReference type="FunFam" id="2.30.42.10:FF:000001">
    <property type="entry name" value="Disks large homolog 1 isoform 2"/>
    <property type="match status" value="1"/>
</dbReference>
<dbReference type="InterPro" id="IPR008145">
    <property type="entry name" value="GK/Ca_channel_bsu"/>
</dbReference>
<feature type="domain" description="SH3" evidence="8">
    <location>
        <begin position="641"/>
        <end position="711"/>
    </location>
</feature>
<dbReference type="PROSITE" id="PS50052">
    <property type="entry name" value="GUANYLATE_KINASE_2"/>
    <property type="match status" value="1"/>
</dbReference>
<dbReference type="SMART" id="SM00326">
    <property type="entry name" value="SH3"/>
    <property type="match status" value="1"/>
</dbReference>
<keyword evidence="13" id="KW-1185">Reference proteome</keyword>
<dbReference type="Pfam" id="PF10600">
    <property type="entry name" value="PDZ_assoc"/>
    <property type="match status" value="1"/>
</dbReference>
<dbReference type="InterPro" id="IPR016313">
    <property type="entry name" value="DLG1-like"/>
</dbReference>
<dbReference type="Gene3D" id="2.30.42.10">
    <property type="match status" value="3"/>
</dbReference>
<dbReference type="AlphaFoldDB" id="A0A8C9PML9"/>
<dbReference type="SUPFAM" id="SSF50044">
    <property type="entry name" value="SH3-domain"/>
    <property type="match status" value="1"/>
</dbReference>
<dbReference type="InterPro" id="IPR008144">
    <property type="entry name" value="Guanylate_kin-like_dom"/>
</dbReference>
<dbReference type="Pfam" id="PF09058">
    <property type="entry name" value="L27_1"/>
    <property type="match status" value="1"/>
</dbReference>
<evidence type="ECO:0000259" key="8">
    <source>
        <dbReference type="PROSITE" id="PS50002"/>
    </source>
</evidence>
<evidence type="ECO:0000259" key="11">
    <source>
        <dbReference type="PROSITE" id="PS51022"/>
    </source>
</evidence>
<dbReference type="GO" id="GO:0043005">
    <property type="term" value="C:neuron projection"/>
    <property type="evidence" value="ECO:0007669"/>
    <property type="project" value="InterPro"/>
</dbReference>
<keyword evidence="4" id="KW-1003">Cell membrane</keyword>
<dbReference type="CDD" id="cd06724">
    <property type="entry name" value="PDZ2_Dlg1-2-4-like"/>
    <property type="match status" value="1"/>
</dbReference>
<keyword evidence="5" id="KW-0677">Repeat</keyword>
<dbReference type="PIRSF" id="PIRSF001741">
    <property type="entry name" value="MAGUK_DLGH"/>
    <property type="match status" value="1"/>
</dbReference>
<evidence type="ECO:0000256" key="3">
    <source>
        <dbReference type="ARBA" id="ARBA00022443"/>
    </source>
</evidence>
<evidence type="ECO:0000256" key="4">
    <source>
        <dbReference type="ARBA" id="ARBA00022475"/>
    </source>
</evidence>
<dbReference type="FunFam" id="3.40.50.300:FF:001402">
    <property type="entry name" value="Discs, large homolog 3 (Drosophila)"/>
    <property type="match status" value="1"/>
</dbReference>
<dbReference type="CDD" id="cd00071">
    <property type="entry name" value="GMPK"/>
    <property type="match status" value="1"/>
</dbReference>
<reference evidence="12" key="2">
    <citation type="submission" date="2025-09" db="UniProtKB">
        <authorList>
            <consortium name="Ensembl"/>
        </authorList>
    </citation>
    <scope>IDENTIFICATION</scope>
</reference>
<sequence>MSIFKSSLFQALLDIQEFYEVTLLNSQKSCEQKIEEANQVAQKWEKTSILASCHDSLQKSAELTVWGGPKENASCIDQNKENQCFENETDEKSSQNQGKCPAQNCSVEAPAWMPVHHCTKYRYQDEDAPHDHSLPRLTHEVRGPELVHVSEKNLSQIENVHGYVLQSHISPLKASPAPIIVNTDTLDTIPYVNGTEIEYEFEEITLERGNSGLGFSIAGGTDNPHIGDDPGIFITKIIPGGAAAEDGRLRVNDCILRVNEVDVSEVSHSKAVEALKEAGSIVRLYVRRRRPILETVVEIKLFKGPKGLGFSIAGGVGNQHIPGDNSIYVTKIIDGGAAQKDGRLQVGDRLLMVNNYSLEEVTHEEAVAILKNTSDVVYLKVGKPTTIYMTDPYGPPDITHSYSPPMENHLLSGNNGTLEYKTSLPPISPGRYSPIPKHMLVEDDYTRPPEPVYSTVNKLCDKPASPRHYSPVECDKSFLLSAPYPHYHLGLLPDSEMTSHSQHSTATRQPSVTLQRAISLEGEPRKVVLHKGSTGLGFNIVGGEDGEGIFVSFILAGGPADLSGELQRGDQILSVNGIDLRGASHEQAAAALKGAGQTVTIIAQYQPEDYARFEAKIHDLREQMMNHSMSSGSGSLRTNQKRSLYVRAMFDYDKSKDSGLPSQGLSFKYGDILHVINASDDEWWQARRVTLEGDSEEMGVIPSKRRVERKERARLKTVKFNAKPGVIDSKGDIPGLGDDGYGTKTLRGQEDLILSYEPVTRQEINYTRPVIILGPMKDRINDDLISEFPDKFGSCVPHTTRPKRDYEVDGRDYHFVISREQMEKDIQEHKFIEAGQYNDNLYGTSVQSVRFVAERGKHCILDVSGNAIKRLQVAQLYPIAIFIKPKSLEPLMEMNKRLTEEQAKKTYDRAIKLEQEFGEYFTAIVQGDTLEDIYNQCKLVIEEQSGPFIWIPSKEKL</sequence>
<dbReference type="GO" id="GO:0098839">
    <property type="term" value="C:postsynaptic density membrane"/>
    <property type="evidence" value="ECO:0007669"/>
    <property type="project" value="TreeGrafter"/>
</dbReference>
<dbReference type="GO" id="GO:0019901">
    <property type="term" value="F:protein kinase binding"/>
    <property type="evidence" value="ECO:0007669"/>
    <property type="project" value="TreeGrafter"/>
</dbReference>
<dbReference type="InterPro" id="IPR036892">
    <property type="entry name" value="L27_dom_sf"/>
</dbReference>
<keyword evidence="3 7" id="KW-0728">SH3 domain</keyword>
<dbReference type="Gene3D" id="3.30.63.10">
    <property type="entry name" value="Guanylate Kinase phosphate binding domain"/>
    <property type="match status" value="1"/>
</dbReference>
<name>A0A8C9PML9_SPEDA</name>
<accession>A0A8C9PML9</accession>
<dbReference type="SUPFAM" id="SSF50156">
    <property type="entry name" value="PDZ domain-like"/>
    <property type="match status" value="3"/>
</dbReference>
<dbReference type="GO" id="GO:0098978">
    <property type="term" value="C:glutamatergic synapse"/>
    <property type="evidence" value="ECO:0007669"/>
    <property type="project" value="UniProtKB-ARBA"/>
</dbReference>
<dbReference type="FunFam" id="2.30.42.10:FF:000002">
    <property type="entry name" value="Disks large homolog 4 isoform 2"/>
    <property type="match status" value="1"/>
</dbReference>
<dbReference type="FunFam" id="2.30.42.10:FF:000091">
    <property type="entry name" value="disks large homolog 1 isoform X8"/>
    <property type="match status" value="1"/>
</dbReference>
<dbReference type="InterPro" id="IPR020590">
    <property type="entry name" value="Guanylate_kinase_CS"/>
</dbReference>
<dbReference type="GO" id="GO:0045197">
    <property type="term" value="P:establishment or maintenance of epithelial cell apical/basal polarity"/>
    <property type="evidence" value="ECO:0007669"/>
    <property type="project" value="TreeGrafter"/>
</dbReference>